<dbReference type="AlphaFoldDB" id="A0A023H5M2"/>
<dbReference type="PANTHER" id="PTHR46798">
    <property type="entry name" value="OS09G0511500 PROTEIN"/>
    <property type="match status" value="1"/>
</dbReference>
<keyword evidence="1" id="KW-0862">Zinc</keyword>
<dbReference type="Pfam" id="PF23555">
    <property type="entry name" value="zf-RING_Vps41"/>
    <property type="match status" value="1"/>
</dbReference>
<dbReference type="InterPro" id="IPR057779">
    <property type="entry name" value="Znf_RING_Vps41"/>
</dbReference>
<dbReference type="InterPro" id="IPR013083">
    <property type="entry name" value="Znf_RING/FYVE/PHD"/>
</dbReference>
<dbReference type="Gene3D" id="3.30.40.10">
    <property type="entry name" value="Zinc/RING finger domain, C3HC4 (zinc finger)"/>
    <property type="match status" value="1"/>
</dbReference>
<dbReference type="InterPro" id="IPR044274">
    <property type="entry name" value="RFI2"/>
</dbReference>
<evidence type="ECO:0000259" key="2">
    <source>
        <dbReference type="PROSITE" id="PS50089"/>
    </source>
</evidence>
<sequence>MDIQSEKLLKDTVRRILEHADLNIMNRLKVLLLAVEDSGLHSNLPGYENVVMTVIDDFFRKNGQAPPWSDMPTCVTKEDAGTSQEAETLTCSICLDVVLVQGGDRSITKLVCEHWFHFYCIVSAFIAKGTKQCPNCLACREGALVWCQRIVVRMTIHMLEYL</sequence>
<organism evidence="3">
    <name type="scientific">Reboulia hemisphaerica</name>
    <dbReference type="NCBI Taxonomy" id="37395"/>
    <lineage>
        <taxon>Eukaryota</taxon>
        <taxon>Viridiplantae</taxon>
        <taxon>Streptophyta</taxon>
        <taxon>Embryophyta</taxon>
        <taxon>Marchantiophyta</taxon>
        <taxon>Marchantiopsida</taxon>
        <taxon>Marchantiidae</taxon>
        <taxon>Marchantiales</taxon>
        <taxon>Aytoniaceae</taxon>
        <taxon>Reboulia</taxon>
    </lineage>
</organism>
<dbReference type="InterPro" id="IPR001841">
    <property type="entry name" value="Znf_RING"/>
</dbReference>
<name>A0A023H5M2_9MARC</name>
<proteinExistence type="predicted"/>
<dbReference type="PROSITE" id="PS50089">
    <property type="entry name" value="ZF_RING_2"/>
    <property type="match status" value="1"/>
</dbReference>
<evidence type="ECO:0000256" key="1">
    <source>
        <dbReference type="PROSITE-ProRule" id="PRU00175"/>
    </source>
</evidence>
<dbReference type="SMART" id="SM00184">
    <property type="entry name" value="RING"/>
    <property type="match status" value="1"/>
</dbReference>
<reference evidence="3" key="1">
    <citation type="submission" date="2012-02" db="EMBL/GenBank/DDBJ databases">
        <title>Revisiting the role of ORF162 as a sex-linked marker in Marchantia polymorpha (Marchantiaceae) and related liverworts.</title>
        <authorList>
            <person name="Kan Y.-W."/>
            <person name="Tseng Y.-H."/>
            <person name="Hu J.-M."/>
        </authorList>
    </citation>
    <scope>NUCLEOTIDE SEQUENCE</scope>
    <source>
        <strain evidence="3">Reh162</strain>
    </source>
</reference>
<dbReference type="PANTHER" id="PTHR46798:SF3">
    <property type="entry name" value="RING FINGER FAMILY PROTEIN"/>
    <property type="match status" value="1"/>
</dbReference>
<dbReference type="EMBL" id="JQ684731">
    <property type="protein sequence ID" value="AGB51306.1"/>
    <property type="molecule type" value="Genomic_DNA"/>
</dbReference>
<dbReference type="GO" id="GO:0008270">
    <property type="term" value="F:zinc ion binding"/>
    <property type="evidence" value="ECO:0007669"/>
    <property type="project" value="UniProtKB-KW"/>
</dbReference>
<protein>
    <recommendedName>
        <fullName evidence="2">RING-type domain-containing protein</fullName>
    </recommendedName>
</protein>
<accession>A0A023H5M2</accession>
<dbReference type="GO" id="GO:0004842">
    <property type="term" value="F:ubiquitin-protein transferase activity"/>
    <property type="evidence" value="ECO:0007669"/>
    <property type="project" value="InterPro"/>
</dbReference>
<dbReference type="SUPFAM" id="SSF57850">
    <property type="entry name" value="RING/U-box"/>
    <property type="match status" value="1"/>
</dbReference>
<keyword evidence="1" id="KW-0863">Zinc-finger</keyword>
<evidence type="ECO:0000313" key="3">
    <source>
        <dbReference type="EMBL" id="AGB51306.1"/>
    </source>
</evidence>
<feature type="domain" description="RING-type" evidence="2">
    <location>
        <begin position="91"/>
        <end position="136"/>
    </location>
</feature>
<keyword evidence="1" id="KW-0479">Metal-binding</keyword>